<name>A0A6P6YJK4_DERPT</name>
<dbReference type="Pfam" id="PF10246">
    <property type="entry name" value="MRP-S35"/>
    <property type="match status" value="1"/>
</dbReference>
<sequence>MNGHYTCFICLIRKKFVFFCQKKQKMFRPILRVNFLIRQNFTLKKTSSISSIGNNRWLGTTAIRWNDNEQQQQVKSNNETTFATLFRDSPYCQLGLPEGKIVIGQIVQVVDDDIYIDFGFKFLAVCRRPKQNAISYCRGALVKVRINDLELSDRFLGSSQDMTLLEADVTLLGLHSSPIKNVTATKSPTT</sequence>
<evidence type="ECO:0000313" key="2">
    <source>
        <dbReference type="RefSeq" id="XP_027205407.1"/>
    </source>
</evidence>
<dbReference type="AlphaFoldDB" id="A0A6P6YJK4"/>
<dbReference type="PANTHER" id="PTHR13447">
    <property type="entry name" value="MITOCHONDRIAL 28S RIBOSOMAL PROTEIN S28"/>
    <property type="match status" value="1"/>
</dbReference>
<accession>A0A6P6YJK4</accession>
<dbReference type="InterPro" id="IPR012340">
    <property type="entry name" value="NA-bd_OB-fold"/>
</dbReference>
<keyword evidence="1" id="KW-1185">Reference proteome</keyword>
<dbReference type="PANTHER" id="PTHR13447:SF2">
    <property type="entry name" value="SMALL RIBOSOMAL SUBUNIT PROTEIN BS1M"/>
    <property type="match status" value="1"/>
</dbReference>
<dbReference type="SUPFAM" id="SSF50249">
    <property type="entry name" value="Nucleic acid-binding proteins"/>
    <property type="match status" value="1"/>
</dbReference>
<dbReference type="InterPro" id="IPR019375">
    <property type="entry name" value="Ribosomal_bS1m"/>
</dbReference>
<organism evidence="1 2">
    <name type="scientific">Dermatophagoides pteronyssinus</name>
    <name type="common">European house dust mite</name>
    <dbReference type="NCBI Taxonomy" id="6956"/>
    <lineage>
        <taxon>Eukaryota</taxon>
        <taxon>Metazoa</taxon>
        <taxon>Ecdysozoa</taxon>
        <taxon>Arthropoda</taxon>
        <taxon>Chelicerata</taxon>
        <taxon>Arachnida</taxon>
        <taxon>Acari</taxon>
        <taxon>Acariformes</taxon>
        <taxon>Sarcoptiformes</taxon>
        <taxon>Astigmata</taxon>
        <taxon>Psoroptidia</taxon>
        <taxon>Analgoidea</taxon>
        <taxon>Pyroglyphidae</taxon>
        <taxon>Dermatophagoidinae</taxon>
        <taxon>Dermatophagoides</taxon>
    </lineage>
</organism>
<dbReference type="FunCoup" id="A0A6P6YJK4">
    <property type="interactions" value="120"/>
</dbReference>
<dbReference type="GO" id="GO:0005763">
    <property type="term" value="C:mitochondrial small ribosomal subunit"/>
    <property type="evidence" value="ECO:0007669"/>
    <property type="project" value="TreeGrafter"/>
</dbReference>
<protein>
    <submittedName>
        <fullName evidence="2">28S ribosomal protein S28, mitochondrial-like</fullName>
    </submittedName>
</protein>
<dbReference type="KEGG" id="dpte:113799006"/>
<dbReference type="Proteomes" id="UP000515146">
    <property type="component" value="Unplaced"/>
</dbReference>
<dbReference type="InParanoid" id="A0A6P6YJK4"/>
<dbReference type="RefSeq" id="XP_027205407.1">
    <property type="nucleotide sequence ID" value="XM_027349606.1"/>
</dbReference>
<reference evidence="2" key="1">
    <citation type="submission" date="2025-08" db="UniProtKB">
        <authorList>
            <consortium name="RefSeq"/>
        </authorList>
    </citation>
    <scope>IDENTIFICATION</scope>
    <source>
        <strain evidence="2">Airmid</strain>
    </source>
</reference>
<dbReference type="OrthoDB" id="6020229at2759"/>
<dbReference type="CTD" id="28957"/>
<evidence type="ECO:0000313" key="1">
    <source>
        <dbReference type="Proteomes" id="UP000515146"/>
    </source>
</evidence>
<proteinExistence type="predicted"/>
<gene>
    <name evidence="2" type="primary">LOC113799006</name>
</gene>